<comment type="pathway">
    <text evidence="1 7">Fermentation; pyruvate fermentation to lactate; (S)-lactate from pyruvate: step 1/1.</text>
</comment>
<feature type="domain" description="Lactate/malate dehydrogenase N-terminal" evidence="10">
    <location>
        <begin position="4"/>
        <end position="141"/>
    </location>
</feature>
<dbReference type="CDD" id="cd05292">
    <property type="entry name" value="LDH_2"/>
    <property type="match status" value="1"/>
</dbReference>
<feature type="binding site" evidence="7">
    <location>
        <position position="13"/>
    </location>
    <ligand>
        <name>NAD(+)</name>
        <dbReference type="ChEBI" id="CHEBI:57540"/>
    </ligand>
</feature>
<gene>
    <name evidence="7" type="primary">ldh</name>
    <name evidence="12" type="ORF">IAA84_01160</name>
</gene>
<feature type="binding site" evidence="9">
    <location>
        <begin position="9"/>
        <end position="14"/>
    </location>
    <ligand>
        <name>NAD(+)</name>
        <dbReference type="ChEBI" id="CHEBI:57540"/>
    </ligand>
</feature>
<dbReference type="InterPro" id="IPR001236">
    <property type="entry name" value="Lactate/malate_DH_N"/>
</dbReference>
<evidence type="ECO:0000313" key="12">
    <source>
        <dbReference type="EMBL" id="HIS91604.1"/>
    </source>
</evidence>
<evidence type="ECO:0000256" key="9">
    <source>
        <dbReference type="PIRSR" id="PIRSR000102-3"/>
    </source>
</evidence>
<feature type="binding site" evidence="7">
    <location>
        <position position="64"/>
    </location>
    <ligand>
        <name>NAD(+)</name>
        <dbReference type="ChEBI" id="CHEBI:57540"/>
    </ligand>
</feature>
<comment type="catalytic activity">
    <reaction evidence="6 7">
        <text>(S)-lactate + NAD(+) = pyruvate + NADH + H(+)</text>
        <dbReference type="Rhea" id="RHEA:23444"/>
        <dbReference type="ChEBI" id="CHEBI:15361"/>
        <dbReference type="ChEBI" id="CHEBI:15378"/>
        <dbReference type="ChEBI" id="CHEBI:16651"/>
        <dbReference type="ChEBI" id="CHEBI:57540"/>
        <dbReference type="ChEBI" id="CHEBI:57945"/>
        <dbReference type="EC" id="1.1.1.27"/>
    </reaction>
</comment>
<dbReference type="Proteomes" id="UP000824140">
    <property type="component" value="Unassembled WGS sequence"/>
</dbReference>
<keyword evidence="7" id="KW-0963">Cytoplasm</keyword>
<evidence type="ECO:0000256" key="1">
    <source>
        <dbReference type="ARBA" id="ARBA00004843"/>
    </source>
</evidence>
<dbReference type="PROSITE" id="PS00064">
    <property type="entry name" value="L_LDH"/>
    <property type="match status" value="1"/>
</dbReference>
<dbReference type="Pfam" id="PF00056">
    <property type="entry name" value="Ldh_1_N"/>
    <property type="match status" value="1"/>
</dbReference>
<dbReference type="GO" id="GO:0006096">
    <property type="term" value="P:glycolytic process"/>
    <property type="evidence" value="ECO:0007669"/>
    <property type="project" value="UniProtKB-UniRule"/>
</dbReference>
<comment type="function">
    <text evidence="7">Catalyzes the conversion of lactate to pyruvate.</text>
</comment>
<dbReference type="NCBIfam" id="TIGR01771">
    <property type="entry name" value="L-LDH-NAD"/>
    <property type="match status" value="1"/>
</dbReference>
<reference evidence="12" key="2">
    <citation type="journal article" date="2021" name="PeerJ">
        <title>Extensive microbial diversity within the chicken gut microbiome revealed by metagenomics and culture.</title>
        <authorList>
            <person name="Gilroy R."/>
            <person name="Ravi A."/>
            <person name="Getino M."/>
            <person name="Pursley I."/>
            <person name="Horton D.L."/>
            <person name="Alikhan N.F."/>
            <person name="Baker D."/>
            <person name="Gharbi K."/>
            <person name="Hall N."/>
            <person name="Watson M."/>
            <person name="Adriaenssens E.M."/>
            <person name="Foster-Nyarko E."/>
            <person name="Jarju S."/>
            <person name="Secka A."/>
            <person name="Antonio M."/>
            <person name="Oren A."/>
            <person name="Chaudhuri R.R."/>
            <person name="La Ragione R."/>
            <person name="Hildebrand F."/>
            <person name="Pallen M.J."/>
        </authorList>
    </citation>
    <scope>NUCLEOTIDE SEQUENCE</scope>
    <source>
        <strain evidence="12">13766</strain>
    </source>
</reference>
<feature type="domain" description="Lactate/malate dehydrogenase C-terminal" evidence="11">
    <location>
        <begin position="144"/>
        <end position="309"/>
    </location>
</feature>
<feature type="binding site" evidence="7">
    <location>
        <begin position="78"/>
        <end position="79"/>
    </location>
    <ligand>
        <name>NAD(+)</name>
        <dbReference type="ChEBI" id="CHEBI:57540"/>
    </ligand>
</feature>
<dbReference type="NCBIfam" id="NF000824">
    <property type="entry name" value="PRK00066.1"/>
    <property type="match status" value="1"/>
</dbReference>
<dbReference type="InterPro" id="IPR015955">
    <property type="entry name" value="Lactate_DH/Glyco_Ohase_4_C"/>
</dbReference>
<evidence type="ECO:0000256" key="8">
    <source>
        <dbReference type="PIRSR" id="PIRSR000102-1"/>
    </source>
</evidence>
<dbReference type="HAMAP" id="MF_00488">
    <property type="entry name" value="Lactate_dehydrog"/>
    <property type="match status" value="1"/>
</dbReference>
<comment type="subcellular location">
    <subcellularLocation>
        <location evidence="7">Cytoplasm</location>
    </subcellularLocation>
</comment>
<protein>
    <recommendedName>
        <fullName evidence="3 7">L-lactate dehydrogenase</fullName>
        <shortName evidence="7">L-LDH</shortName>
        <ecNumber evidence="3 7">1.1.1.27</ecNumber>
    </recommendedName>
</protein>
<feature type="binding site" evidence="7">
    <location>
        <position position="152"/>
    </location>
    <ligand>
        <name>beta-D-fructose 1,6-bisphosphate</name>
        <dbReference type="ChEBI" id="CHEBI:32966"/>
        <note>allosteric activator</note>
    </ligand>
</feature>
<proteinExistence type="inferred from homology"/>
<evidence type="ECO:0000259" key="10">
    <source>
        <dbReference type="Pfam" id="PF00056"/>
    </source>
</evidence>
<comment type="subunit">
    <text evidence="7">Homotetramer.</text>
</comment>
<organism evidence="12 13">
    <name type="scientific">Candidatus Alectryocaccomicrobium excrementavium</name>
    <dbReference type="NCBI Taxonomy" id="2840668"/>
    <lineage>
        <taxon>Bacteria</taxon>
        <taxon>Bacillati</taxon>
        <taxon>Bacillota</taxon>
        <taxon>Clostridia</taxon>
        <taxon>Candidatus Alectryocaccomicrobium</taxon>
    </lineage>
</organism>
<dbReference type="AlphaFoldDB" id="A0A9D1K4N1"/>
<feature type="binding site" evidence="7 9">
    <location>
        <begin position="117"/>
        <end position="119"/>
    </location>
    <ligand>
        <name>NAD(+)</name>
        <dbReference type="ChEBI" id="CHEBI:57540"/>
    </ligand>
</feature>
<feature type="binding site" evidence="7">
    <location>
        <position position="232"/>
    </location>
    <ligand>
        <name>substrate</name>
    </ligand>
</feature>
<dbReference type="PIRSF" id="PIRSF000102">
    <property type="entry name" value="Lac_mal_DH"/>
    <property type="match status" value="1"/>
</dbReference>
<feature type="binding site" evidence="9">
    <location>
        <position position="94"/>
    </location>
    <ligand>
        <name>NAD(+)</name>
        <dbReference type="ChEBI" id="CHEBI:57540"/>
    </ligand>
</feature>
<feature type="active site" description="Proton acceptor" evidence="7 8">
    <location>
        <position position="174"/>
    </location>
</feature>
<evidence type="ECO:0000256" key="2">
    <source>
        <dbReference type="ARBA" id="ARBA00006054"/>
    </source>
</evidence>
<evidence type="ECO:0000256" key="6">
    <source>
        <dbReference type="ARBA" id="ARBA00049258"/>
    </source>
</evidence>
<sequence length="321" mass="33894">MRNKIGVIGAGLVGATAAFALSQSGLASEIVLIDANEQRARGEALDIEHGAALAPPVLVRAGDYPDLADAHLVIIAAGANQKSGETRMDLAQKNLAVIDSIVPAAVRYAPECVLLVVSNPVDVLTWRAAELAGLPAGRVLGSGTVLDSARLRTLLSRHTGVDPRNVHAYVLGEHGDSEVPAWPLTSIAGMSMEEYCRDCRGCGGHLPERMREQFDAQVRGAAYTIIEGKGATYYGVAAAIRRIAEAILRDERAILTVSTPISGPYGLENTCLSLPCIVGAQGVERVLPVNLPENEVALLRRSAEIIRAQCGQAVLQPVSPF</sequence>
<dbReference type="Gene3D" id="3.90.110.10">
    <property type="entry name" value="Lactate dehydrogenase/glycoside hydrolase, family 4, C-terminal"/>
    <property type="match status" value="1"/>
</dbReference>
<feature type="modified residue" description="Phosphotyrosine" evidence="7">
    <location>
        <position position="223"/>
    </location>
</feature>
<feature type="binding site" evidence="7">
    <location>
        <begin position="119"/>
        <end position="122"/>
    </location>
    <ligand>
        <name>substrate</name>
    </ligand>
</feature>
<evidence type="ECO:0000256" key="4">
    <source>
        <dbReference type="ARBA" id="ARBA00023002"/>
    </source>
</evidence>
<feature type="binding site" evidence="7">
    <location>
        <position position="81"/>
    </location>
    <ligand>
        <name>substrate</name>
    </ligand>
</feature>
<dbReference type="GO" id="GO:0004459">
    <property type="term" value="F:L-lactate dehydrogenase (NAD+) activity"/>
    <property type="evidence" value="ECO:0007669"/>
    <property type="project" value="UniProtKB-UniRule"/>
</dbReference>
<dbReference type="GO" id="GO:0005737">
    <property type="term" value="C:cytoplasm"/>
    <property type="evidence" value="ECO:0007669"/>
    <property type="project" value="UniProtKB-SubCell"/>
</dbReference>
<evidence type="ECO:0000256" key="5">
    <source>
        <dbReference type="ARBA" id="ARBA00023027"/>
    </source>
</evidence>
<dbReference type="GO" id="GO:0006089">
    <property type="term" value="P:lactate metabolic process"/>
    <property type="evidence" value="ECO:0007669"/>
    <property type="project" value="TreeGrafter"/>
</dbReference>
<feature type="binding site" evidence="7">
    <location>
        <position position="142"/>
    </location>
    <ligand>
        <name>NAD(+)</name>
        <dbReference type="ChEBI" id="CHEBI:57540"/>
    </ligand>
</feature>
<dbReference type="SUPFAM" id="SSF56327">
    <property type="entry name" value="LDH C-terminal domain-like"/>
    <property type="match status" value="1"/>
</dbReference>
<dbReference type="InterPro" id="IPR022383">
    <property type="entry name" value="Lactate/malate_DH_C"/>
</dbReference>
<evidence type="ECO:0000259" key="11">
    <source>
        <dbReference type="Pfam" id="PF02866"/>
    </source>
</evidence>
<keyword evidence="7" id="KW-0021">Allosteric enzyme</keyword>
<dbReference type="PANTHER" id="PTHR43128:SF16">
    <property type="entry name" value="L-LACTATE DEHYDROGENASE"/>
    <property type="match status" value="1"/>
</dbReference>
<comment type="similarity">
    <text evidence="2 7">Belongs to the LDH/MDH superfamily. LDH family.</text>
</comment>
<feature type="binding site" evidence="7">
    <location>
        <position position="87"/>
    </location>
    <ligand>
        <name>substrate</name>
    </ligand>
</feature>
<accession>A0A9D1K4N1</accession>
<name>A0A9D1K4N1_9FIRM</name>
<evidence type="ECO:0000256" key="3">
    <source>
        <dbReference type="ARBA" id="ARBA00012967"/>
    </source>
</evidence>
<dbReference type="Pfam" id="PF02866">
    <property type="entry name" value="Ldh_1_C"/>
    <property type="match status" value="1"/>
</dbReference>
<feature type="binding site" evidence="7">
    <location>
        <position position="39"/>
    </location>
    <ligand>
        <name>NAD(+)</name>
        <dbReference type="ChEBI" id="CHEBI:57540"/>
    </ligand>
</feature>
<dbReference type="SUPFAM" id="SSF51735">
    <property type="entry name" value="NAD(P)-binding Rossmann-fold domains"/>
    <property type="match status" value="1"/>
</dbReference>
<feature type="binding site" evidence="7">
    <location>
        <position position="100"/>
    </location>
    <ligand>
        <name>NAD(+)</name>
        <dbReference type="ChEBI" id="CHEBI:57540"/>
    </ligand>
</feature>
<comment type="caution">
    <text evidence="12">The sequence shown here is derived from an EMBL/GenBank/DDBJ whole genome shotgun (WGS) entry which is preliminary data.</text>
</comment>
<feature type="binding site" evidence="7">
    <location>
        <position position="167"/>
    </location>
    <ligand>
        <name>beta-D-fructose 1,6-bisphosphate</name>
        <dbReference type="ChEBI" id="CHEBI:32966"/>
        <note>allosteric activator</note>
    </ligand>
</feature>
<dbReference type="InterPro" id="IPR036291">
    <property type="entry name" value="NAD(P)-bd_dom_sf"/>
</dbReference>
<dbReference type="EC" id="1.1.1.27" evidence="3 7"/>
<keyword evidence="7" id="KW-0597">Phosphoprotein</keyword>
<feature type="binding site" evidence="7">
    <location>
        <begin position="147"/>
        <end position="150"/>
    </location>
    <ligand>
        <name>substrate</name>
    </ligand>
</feature>
<feature type="binding site" evidence="7 9">
    <location>
        <position position="34"/>
    </location>
    <ligand>
        <name>NAD(+)</name>
        <dbReference type="ChEBI" id="CHEBI:57540"/>
    </ligand>
</feature>
<evidence type="ECO:0000313" key="13">
    <source>
        <dbReference type="Proteomes" id="UP000824140"/>
    </source>
</evidence>
<dbReference type="Gene3D" id="3.40.50.720">
    <property type="entry name" value="NAD(P)-binding Rossmann-like Domain"/>
    <property type="match status" value="1"/>
</dbReference>
<dbReference type="InterPro" id="IPR011304">
    <property type="entry name" value="L-lactate_DH"/>
</dbReference>
<comment type="activity regulation">
    <text evidence="7">Allosterically activated by fructose 1,6-bisphosphate (FBP).</text>
</comment>
<dbReference type="InterPro" id="IPR018177">
    <property type="entry name" value="L-lactate_DH_AS"/>
</dbReference>
<dbReference type="EMBL" id="DVJN01000023">
    <property type="protein sequence ID" value="HIS91604.1"/>
    <property type="molecule type" value="Genomic_DNA"/>
</dbReference>
<dbReference type="PRINTS" id="PR00086">
    <property type="entry name" value="LLDHDRGNASE"/>
</dbReference>
<keyword evidence="4 7" id="KW-0560">Oxidoreductase</keyword>
<dbReference type="InterPro" id="IPR001557">
    <property type="entry name" value="L-lactate/malate_DH"/>
</dbReference>
<reference evidence="12" key="1">
    <citation type="submission" date="2020-10" db="EMBL/GenBank/DDBJ databases">
        <authorList>
            <person name="Gilroy R."/>
        </authorList>
    </citation>
    <scope>NUCLEOTIDE SEQUENCE</scope>
    <source>
        <strain evidence="12">13766</strain>
    </source>
</reference>
<dbReference type="PANTHER" id="PTHR43128">
    <property type="entry name" value="L-2-HYDROXYCARBOXYLATE DEHYDROGENASE (NAD(P)(+))"/>
    <property type="match status" value="1"/>
</dbReference>
<evidence type="ECO:0000256" key="7">
    <source>
        <dbReference type="HAMAP-Rule" id="MF_00488"/>
    </source>
</evidence>
<keyword evidence="5 7" id="KW-0520">NAD</keyword>